<evidence type="ECO:0000256" key="1">
    <source>
        <dbReference type="SAM" id="MobiDB-lite"/>
    </source>
</evidence>
<feature type="compositionally biased region" description="Acidic residues" evidence="1">
    <location>
        <begin position="806"/>
        <end position="820"/>
    </location>
</feature>
<dbReference type="VEuPathDB" id="FungiDB:P170DRAFT_33011"/>
<feature type="compositionally biased region" description="Acidic residues" evidence="1">
    <location>
        <begin position="368"/>
        <end position="389"/>
    </location>
</feature>
<proteinExistence type="predicted"/>
<dbReference type="OrthoDB" id="3938867at2759"/>
<feature type="compositionally biased region" description="Basic and acidic residues" evidence="1">
    <location>
        <begin position="779"/>
        <end position="792"/>
    </location>
</feature>
<sequence>MRARYSELVAQYEDRCLPVSVKGDESLAERYNMSFLSVDDRLESSPLRIVPELQNFDIEWTYTLDLDRELFTVDKALHFKLTKIPRFGRWMKYIGEDGHRRRAFKKYTPEEIIGDVAYMPQINRPSQNRYRDLDPEVASPRSLVPDSKEAATHREALFGMIFSYTQGRYFSLLDQSLPEWNPSDFIFRELAFAFLSIAAGELGFEEPSSLNRTYSQEGYFVIPETKRQPGQQRLLPLFLHDNHAPGVEPGSAPKDTTYWMNNVLIHLVTRTDLVDVEEAAIAEVVDFGLNAGVKDFYAMVFSILDVVLIRVQTHENGSTHVRRSPLMALIYFNDKNSEFVNGPRSRGFRTSQEATMVSDSDVPTTSKDEDEDSTDSAETEEDLETESEEDKTAPTVVKESYEDELFTFNMMLRFFDAASKEQLAGARSRILPNEIMTIIMEFSDVRTYQILRKVSACGQQVGNRNIRLNDYYAVVGADGRQTPESFIVEDLRTGERITSTASCSSRSHWLFTSRNKSSFELNPIIGIADASSPRTAILQTISLFFTKLSAWDPEYTEEVEIPVYESHFYSSYSSGHTDTVNKLSEMPTYLYPGSVEKAWGQYITALIRGGENSASRFVMLNNAQWQCLLPPRYRQLRMDNLFCNGFQAFLRHPNDECPVEWERTINYAIAQLGLTERTRRRDGYIKGRPVLVAFGTHARLFYYVYCRKETPTGPLNPGSYSARVAEACTNPDGRHRLVEMTPRDSPLDIRDPNDRTKLENWLKIFSGDEGFGMEWDPITESRQRIGGDKDNADPDTTADPPKSNESDEDEQEGEGGEAND</sequence>
<organism evidence="2 3">
    <name type="scientific">Aspergillus steynii IBT 23096</name>
    <dbReference type="NCBI Taxonomy" id="1392250"/>
    <lineage>
        <taxon>Eukaryota</taxon>
        <taxon>Fungi</taxon>
        <taxon>Dikarya</taxon>
        <taxon>Ascomycota</taxon>
        <taxon>Pezizomycotina</taxon>
        <taxon>Eurotiomycetes</taxon>
        <taxon>Eurotiomycetidae</taxon>
        <taxon>Eurotiales</taxon>
        <taxon>Aspergillaceae</taxon>
        <taxon>Aspergillus</taxon>
        <taxon>Aspergillus subgen. Circumdati</taxon>
    </lineage>
</organism>
<dbReference type="GeneID" id="36551061"/>
<dbReference type="AlphaFoldDB" id="A0A2I2GQH1"/>
<feature type="region of interest" description="Disordered" evidence="1">
    <location>
        <begin position="342"/>
        <end position="396"/>
    </location>
</feature>
<feature type="region of interest" description="Disordered" evidence="1">
    <location>
        <begin position="772"/>
        <end position="820"/>
    </location>
</feature>
<name>A0A2I2GQH1_9EURO</name>
<gene>
    <name evidence="2" type="ORF">P170DRAFT_33011</name>
</gene>
<feature type="compositionally biased region" description="Polar residues" evidence="1">
    <location>
        <begin position="348"/>
        <end position="363"/>
    </location>
</feature>
<dbReference type="EMBL" id="MSFO01000001">
    <property type="protein sequence ID" value="PLB55128.1"/>
    <property type="molecule type" value="Genomic_DNA"/>
</dbReference>
<reference evidence="2 3" key="1">
    <citation type="submission" date="2016-12" db="EMBL/GenBank/DDBJ databases">
        <title>The genomes of Aspergillus section Nigri reveals drivers in fungal speciation.</title>
        <authorList>
            <consortium name="DOE Joint Genome Institute"/>
            <person name="Vesth T.C."/>
            <person name="Nybo J."/>
            <person name="Theobald S."/>
            <person name="Brandl J."/>
            <person name="Frisvad J.C."/>
            <person name="Nielsen K.F."/>
            <person name="Lyhne E.K."/>
            <person name="Kogle M.E."/>
            <person name="Kuo A."/>
            <person name="Riley R."/>
            <person name="Clum A."/>
            <person name="Nolan M."/>
            <person name="Lipzen A."/>
            <person name="Salamov A."/>
            <person name="Henrissat B."/>
            <person name="Wiebenga A."/>
            <person name="De Vries R.P."/>
            <person name="Grigoriev I.V."/>
            <person name="Mortensen U.H."/>
            <person name="Andersen M.R."/>
            <person name="Baker S.E."/>
        </authorList>
    </citation>
    <scope>NUCLEOTIDE SEQUENCE [LARGE SCALE GENOMIC DNA]</scope>
    <source>
        <strain evidence="2 3">IBT 23096</strain>
    </source>
</reference>
<keyword evidence="3" id="KW-1185">Reference proteome</keyword>
<protein>
    <submittedName>
        <fullName evidence="2">Uncharacterized protein</fullName>
    </submittedName>
</protein>
<dbReference type="Proteomes" id="UP000234275">
    <property type="component" value="Unassembled WGS sequence"/>
</dbReference>
<dbReference type="RefSeq" id="XP_024710430.1">
    <property type="nucleotide sequence ID" value="XM_024843361.1"/>
</dbReference>
<evidence type="ECO:0000313" key="2">
    <source>
        <dbReference type="EMBL" id="PLB55128.1"/>
    </source>
</evidence>
<accession>A0A2I2GQH1</accession>
<evidence type="ECO:0000313" key="3">
    <source>
        <dbReference type="Proteomes" id="UP000234275"/>
    </source>
</evidence>
<comment type="caution">
    <text evidence="2">The sequence shown here is derived from an EMBL/GenBank/DDBJ whole genome shotgun (WGS) entry which is preliminary data.</text>
</comment>